<protein>
    <submittedName>
        <fullName evidence="1">Unnamed protein product</fullName>
    </submittedName>
</protein>
<accession>A0ACB5T4E8</accession>
<dbReference type="EMBL" id="BSXS01003211">
    <property type="protein sequence ID" value="GME80800.1"/>
    <property type="molecule type" value="Genomic_DNA"/>
</dbReference>
<sequence length="560" mass="62915">MFEESLAASSSIAGPNIFHTQSDTNSISRIGFNRSRNNTFSLRVGKPGTVNPAWKNDSAQTLPPQMQQLPEGHKANTNDDHVSIPHATVVNSATSYQNTNKIHQALRRNSKSFSNISASNSSTTEPQLNFTKRDVPPKPAANAIKKSKLTSLIKKSDADEEGRLTLDYFDYVAHPRLATDKMLDITVYLPSLKASSLNLKVNGMVSVFELIGFILHCIKKDGKADLSDLQQNPNRWALYLADEDGEIEDDFGVLGRTRQFQSYGADEFVLTECNDAQMKKNEKLTPYLIAEDEEAGDGDKHVLETQQQRQQQLDANRHIRQLSSFATLGANLTPTSGVTLASGPQHRQSAQFGGPDNLEDFDSDDETSNDVQPQFKLLKKSNAVHSSIPAITVSSNSMLKDSKLNRFKNSKKLQTLLHSSANYYQQQQQAELRNISGNPSMPDMTSYHRWTVWRKQQMSFKGKHPRSLAVDGWQIYILPFNEVRGSWYESKTSTFNISQVLKVKQNAKVPKYFKLIVNKTDAVKKYYLEATSVQECKEIVNTIRGLMAAYHREQSQQRGM</sequence>
<dbReference type="Proteomes" id="UP001165064">
    <property type="component" value="Unassembled WGS sequence"/>
</dbReference>
<evidence type="ECO:0000313" key="1">
    <source>
        <dbReference type="EMBL" id="GME80800.1"/>
    </source>
</evidence>
<name>A0ACB5T4E8_AMBMO</name>
<evidence type="ECO:0000313" key="2">
    <source>
        <dbReference type="Proteomes" id="UP001165064"/>
    </source>
</evidence>
<gene>
    <name evidence="1" type="ORF">Amon02_000461700</name>
</gene>
<keyword evidence="2" id="KW-1185">Reference proteome</keyword>
<proteinExistence type="predicted"/>
<organism evidence="1 2">
    <name type="scientific">Ambrosiozyma monospora</name>
    <name type="common">Yeast</name>
    <name type="synonym">Endomycopsis monosporus</name>
    <dbReference type="NCBI Taxonomy" id="43982"/>
    <lineage>
        <taxon>Eukaryota</taxon>
        <taxon>Fungi</taxon>
        <taxon>Dikarya</taxon>
        <taxon>Ascomycota</taxon>
        <taxon>Saccharomycotina</taxon>
        <taxon>Pichiomycetes</taxon>
        <taxon>Pichiales</taxon>
        <taxon>Pichiaceae</taxon>
        <taxon>Ambrosiozyma</taxon>
    </lineage>
</organism>
<comment type="caution">
    <text evidence="1">The sequence shown here is derived from an EMBL/GenBank/DDBJ whole genome shotgun (WGS) entry which is preliminary data.</text>
</comment>
<reference evidence="1" key="1">
    <citation type="submission" date="2023-04" db="EMBL/GenBank/DDBJ databases">
        <title>Ambrosiozyma monospora NBRC 10751.</title>
        <authorList>
            <person name="Ichikawa N."/>
            <person name="Sato H."/>
            <person name="Tonouchi N."/>
        </authorList>
    </citation>
    <scope>NUCLEOTIDE SEQUENCE</scope>
    <source>
        <strain evidence="1">NBRC 10751</strain>
    </source>
</reference>